<comment type="caution">
    <text evidence="1">The sequence shown here is derived from an EMBL/GenBank/DDBJ whole genome shotgun (WGS) entry which is preliminary data.</text>
</comment>
<keyword evidence="2" id="KW-1185">Reference proteome</keyword>
<protein>
    <recommendedName>
        <fullName evidence="3">Zf-RVT domain-containing protein</fullName>
    </recommendedName>
</protein>
<reference evidence="2" key="1">
    <citation type="submission" date="2016-04" db="EMBL/GenBank/DDBJ databases">
        <title>Cephalotus genome sequencing.</title>
        <authorList>
            <person name="Fukushima K."/>
            <person name="Hasebe M."/>
            <person name="Fang X."/>
        </authorList>
    </citation>
    <scope>NUCLEOTIDE SEQUENCE [LARGE SCALE GENOMIC DNA]</scope>
    <source>
        <strain evidence="2">cv. St1</strain>
    </source>
</reference>
<gene>
    <name evidence="1" type="ORF">CFOL_v3_19313</name>
</gene>
<name>A0A1Q3C6D7_CEPFO</name>
<accession>A0A1Q3C6D7</accession>
<evidence type="ECO:0008006" key="3">
    <source>
        <dbReference type="Google" id="ProtNLM"/>
    </source>
</evidence>
<dbReference type="STRING" id="3775.A0A1Q3C6D7"/>
<feature type="non-terminal residue" evidence="1">
    <location>
        <position position="1"/>
    </location>
</feature>
<dbReference type="AlphaFoldDB" id="A0A1Q3C6D7"/>
<dbReference type="EMBL" id="BDDD01001422">
    <property type="protein sequence ID" value="GAV75837.1"/>
    <property type="molecule type" value="Genomic_DNA"/>
</dbReference>
<dbReference type="InParanoid" id="A0A1Q3C6D7"/>
<dbReference type="Proteomes" id="UP000187406">
    <property type="component" value="Unassembled WGS sequence"/>
</dbReference>
<dbReference type="PANTHER" id="PTHR33116">
    <property type="entry name" value="REVERSE TRANSCRIPTASE ZINC-BINDING DOMAIN-CONTAINING PROTEIN-RELATED-RELATED"/>
    <property type="match status" value="1"/>
</dbReference>
<organism evidence="1 2">
    <name type="scientific">Cephalotus follicularis</name>
    <name type="common">Albany pitcher plant</name>
    <dbReference type="NCBI Taxonomy" id="3775"/>
    <lineage>
        <taxon>Eukaryota</taxon>
        <taxon>Viridiplantae</taxon>
        <taxon>Streptophyta</taxon>
        <taxon>Embryophyta</taxon>
        <taxon>Tracheophyta</taxon>
        <taxon>Spermatophyta</taxon>
        <taxon>Magnoliopsida</taxon>
        <taxon>eudicotyledons</taxon>
        <taxon>Gunneridae</taxon>
        <taxon>Pentapetalae</taxon>
        <taxon>rosids</taxon>
        <taxon>fabids</taxon>
        <taxon>Oxalidales</taxon>
        <taxon>Cephalotaceae</taxon>
        <taxon>Cephalotus</taxon>
    </lineage>
</organism>
<proteinExistence type="predicted"/>
<evidence type="ECO:0000313" key="1">
    <source>
        <dbReference type="EMBL" id="GAV75837.1"/>
    </source>
</evidence>
<dbReference type="OrthoDB" id="1938625at2759"/>
<dbReference type="PANTHER" id="PTHR33116:SF80">
    <property type="entry name" value="REVERSE TRANSCRIPTASE ZINC-BINDING DOMAIN-CONTAINING PROTEIN"/>
    <property type="match status" value="1"/>
</dbReference>
<sequence length="178" mass="20445">VSMQVFWCRTFILPVSMVKKCESIIRSFLWFGVGDAKTAGKVAWAKVCQPKEEGGLGIKSMQTWNKAAILQLGWEIVIKKESMWVRWCNVVLLRNIRFWAVKISSTSSWCWRNVLRLRECLVRNLLYSIGDGSATALWLDPWINGEALFSRYGTRMVEDADIPLNSKVSAVIVDRQWV</sequence>
<evidence type="ECO:0000313" key="2">
    <source>
        <dbReference type="Proteomes" id="UP000187406"/>
    </source>
</evidence>